<name>A0ABP0Y935_9ROSI</name>
<feature type="transmembrane region" description="Helical" evidence="1">
    <location>
        <begin position="78"/>
        <end position="97"/>
    </location>
</feature>
<evidence type="ECO:0000313" key="4">
    <source>
        <dbReference type="Proteomes" id="UP001642487"/>
    </source>
</evidence>
<proteinExistence type="predicted"/>
<evidence type="ECO:0000256" key="1">
    <source>
        <dbReference type="SAM" id="Phobius"/>
    </source>
</evidence>
<sequence length="105" mass="11158">MAAVVRLGLMCMLLAGMLLIQLTAANVAEVPTVATAMPFFGANFGKEEEIRQPGVAEGPTIRRLGKHHFHTSIPGDGVLIGGLATAVFAVVFCYIRVTTKPKHVN</sequence>
<gene>
    <name evidence="3" type="ORF">CITCOLO1_LOCUS7173</name>
</gene>
<protein>
    <recommendedName>
        <fullName evidence="5">Transmembrane protein</fullName>
    </recommendedName>
</protein>
<organism evidence="3 4">
    <name type="scientific">Citrullus colocynthis</name>
    <name type="common">colocynth</name>
    <dbReference type="NCBI Taxonomy" id="252529"/>
    <lineage>
        <taxon>Eukaryota</taxon>
        <taxon>Viridiplantae</taxon>
        <taxon>Streptophyta</taxon>
        <taxon>Embryophyta</taxon>
        <taxon>Tracheophyta</taxon>
        <taxon>Spermatophyta</taxon>
        <taxon>Magnoliopsida</taxon>
        <taxon>eudicotyledons</taxon>
        <taxon>Gunneridae</taxon>
        <taxon>Pentapetalae</taxon>
        <taxon>rosids</taxon>
        <taxon>fabids</taxon>
        <taxon>Cucurbitales</taxon>
        <taxon>Cucurbitaceae</taxon>
        <taxon>Benincaseae</taxon>
        <taxon>Citrullus</taxon>
    </lineage>
</organism>
<keyword evidence="2" id="KW-0732">Signal</keyword>
<feature type="chain" id="PRO_5045470228" description="Transmembrane protein" evidence="2">
    <location>
        <begin position="26"/>
        <end position="105"/>
    </location>
</feature>
<keyword evidence="1" id="KW-0812">Transmembrane</keyword>
<dbReference type="PANTHER" id="PTHR34558:SF4">
    <property type="entry name" value="TRANSMEMBRANE PROTEIN"/>
    <property type="match status" value="1"/>
</dbReference>
<reference evidence="3 4" key="1">
    <citation type="submission" date="2024-03" db="EMBL/GenBank/DDBJ databases">
        <authorList>
            <person name="Gkanogiannis A."/>
            <person name="Becerra Lopez-Lavalle L."/>
        </authorList>
    </citation>
    <scope>NUCLEOTIDE SEQUENCE [LARGE SCALE GENOMIC DNA]</scope>
</reference>
<evidence type="ECO:0008006" key="5">
    <source>
        <dbReference type="Google" id="ProtNLM"/>
    </source>
</evidence>
<keyword evidence="1" id="KW-1133">Transmembrane helix</keyword>
<dbReference type="PANTHER" id="PTHR34558">
    <property type="entry name" value="EXPRESSED PROTEIN"/>
    <property type="match status" value="1"/>
</dbReference>
<dbReference type="EMBL" id="OZ021736">
    <property type="protein sequence ID" value="CAK9315380.1"/>
    <property type="molecule type" value="Genomic_DNA"/>
</dbReference>
<keyword evidence="4" id="KW-1185">Reference proteome</keyword>
<accession>A0ABP0Y935</accession>
<feature type="signal peptide" evidence="2">
    <location>
        <begin position="1"/>
        <end position="25"/>
    </location>
</feature>
<evidence type="ECO:0000313" key="3">
    <source>
        <dbReference type="EMBL" id="CAK9315380.1"/>
    </source>
</evidence>
<dbReference type="Proteomes" id="UP001642487">
    <property type="component" value="Chromosome 2"/>
</dbReference>
<keyword evidence="1" id="KW-0472">Membrane</keyword>
<evidence type="ECO:0000256" key="2">
    <source>
        <dbReference type="SAM" id="SignalP"/>
    </source>
</evidence>